<proteinExistence type="predicted"/>
<dbReference type="InterPro" id="IPR045598">
    <property type="entry name" value="DUF6457"/>
</dbReference>
<feature type="region of interest" description="Disordered" evidence="8">
    <location>
        <begin position="273"/>
        <end position="294"/>
    </location>
</feature>
<keyword evidence="7" id="KW-0501">Molybdenum cofactor biosynthesis</keyword>
<organism evidence="11 12">
    <name type="scientific">Actinomadura gamaensis</name>
    <dbReference type="NCBI Taxonomy" id="1763541"/>
    <lineage>
        <taxon>Bacteria</taxon>
        <taxon>Bacillati</taxon>
        <taxon>Actinomycetota</taxon>
        <taxon>Actinomycetes</taxon>
        <taxon>Streptosporangiales</taxon>
        <taxon>Thermomonosporaceae</taxon>
        <taxon>Actinomadura</taxon>
    </lineage>
</organism>
<keyword evidence="4" id="KW-0547">Nucleotide-binding</keyword>
<dbReference type="InterPro" id="IPR013482">
    <property type="entry name" value="Molybde_CF_guanTrfase"/>
</dbReference>
<dbReference type="InterPro" id="IPR025877">
    <property type="entry name" value="MobA-like_NTP_Trfase"/>
</dbReference>
<dbReference type="Pfam" id="PF20058">
    <property type="entry name" value="DUF6457"/>
    <property type="match status" value="1"/>
</dbReference>
<comment type="caution">
    <text evidence="11">The sequence shown here is derived from an EMBL/GenBank/DDBJ whole genome shotgun (WGS) entry which is preliminary data.</text>
</comment>
<feature type="domain" description="MobA-like NTP transferase" evidence="9">
    <location>
        <begin position="6"/>
        <end position="157"/>
    </location>
</feature>
<dbReference type="CDD" id="cd02503">
    <property type="entry name" value="MobA"/>
    <property type="match status" value="1"/>
</dbReference>
<dbReference type="Pfam" id="PF12804">
    <property type="entry name" value="NTP_transf_3"/>
    <property type="match status" value="1"/>
</dbReference>
<evidence type="ECO:0000256" key="8">
    <source>
        <dbReference type="SAM" id="MobiDB-lite"/>
    </source>
</evidence>
<accession>A0ABV9U0R8</accession>
<dbReference type="Gene3D" id="3.90.550.10">
    <property type="entry name" value="Spore Coat Polysaccharide Biosynthesis Protein SpsA, Chain A"/>
    <property type="match status" value="1"/>
</dbReference>
<evidence type="ECO:0000256" key="1">
    <source>
        <dbReference type="ARBA" id="ARBA00022490"/>
    </source>
</evidence>
<dbReference type="EMBL" id="JBHSIT010000005">
    <property type="protein sequence ID" value="MFC4909386.1"/>
    <property type="molecule type" value="Genomic_DNA"/>
</dbReference>
<dbReference type="PANTHER" id="PTHR19136:SF81">
    <property type="entry name" value="MOLYBDENUM COFACTOR GUANYLYLTRANSFERASE"/>
    <property type="match status" value="1"/>
</dbReference>
<keyword evidence="5" id="KW-0460">Magnesium</keyword>
<name>A0ABV9U0R8_9ACTN</name>
<gene>
    <name evidence="11" type="ORF">ACFPCY_18845</name>
</gene>
<dbReference type="GO" id="GO:0016740">
    <property type="term" value="F:transferase activity"/>
    <property type="evidence" value="ECO:0007669"/>
    <property type="project" value="UniProtKB-KW"/>
</dbReference>
<keyword evidence="2 11" id="KW-0808">Transferase</keyword>
<evidence type="ECO:0000313" key="12">
    <source>
        <dbReference type="Proteomes" id="UP001595872"/>
    </source>
</evidence>
<keyword evidence="1" id="KW-0963">Cytoplasm</keyword>
<feature type="domain" description="DUF6457" evidence="10">
    <location>
        <begin position="204"/>
        <end position="280"/>
    </location>
</feature>
<evidence type="ECO:0000259" key="10">
    <source>
        <dbReference type="Pfam" id="PF20058"/>
    </source>
</evidence>
<evidence type="ECO:0000256" key="7">
    <source>
        <dbReference type="ARBA" id="ARBA00023150"/>
    </source>
</evidence>
<sequence length="294" mass="30923">MTEFDAVLLAGGAARRLGGAHKPALEVGGTPLLVRTARAVGAAGRLVVVGPPHPDLPDATYVREDPPGSGPVPALRAGLAEVAAPWTVLLAADLPFLTSEHVEVLMEVALRAEADGAVFVDDEGRIQWLTGVWRTAPLRRVLDRYEGARLREVLRELRPAGVAMRDAGDRPPWFDCDTPQALAAADRAASGPYDRGGHPAKGETTVLEDWIEAVCLELGIDRADVDRDLVLDLARDVAHGVARPAAPLTAYLLGLAVGRGAPARDAAARVSGMAASWKGDKGDEGEKADDATRA</sequence>
<evidence type="ECO:0000256" key="6">
    <source>
        <dbReference type="ARBA" id="ARBA00023134"/>
    </source>
</evidence>
<feature type="compositionally biased region" description="Basic and acidic residues" evidence="8">
    <location>
        <begin position="278"/>
        <end position="294"/>
    </location>
</feature>
<evidence type="ECO:0000313" key="11">
    <source>
        <dbReference type="EMBL" id="MFC4909386.1"/>
    </source>
</evidence>
<evidence type="ECO:0000256" key="5">
    <source>
        <dbReference type="ARBA" id="ARBA00022842"/>
    </source>
</evidence>
<evidence type="ECO:0000256" key="2">
    <source>
        <dbReference type="ARBA" id="ARBA00022679"/>
    </source>
</evidence>
<evidence type="ECO:0000259" key="9">
    <source>
        <dbReference type="Pfam" id="PF12804"/>
    </source>
</evidence>
<dbReference type="Proteomes" id="UP001595872">
    <property type="component" value="Unassembled WGS sequence"/>
</dbReference>
<dbReference type="RefSeq" id="WP_378256861.1">
    <property type="nucleotide sequence ID" value="NZ_JBHSIT010000005.1"/>
</dbReference>
<keyword evidence="6" id="KW-0342">GTP-binding</keyword>
<dbReference type="PANTHER" id="PTHR19136">
    <property type="entry name" value="MOLYBDENUM COFACTOR GUANYLYLTRANSFERASE"/>
    <property type="match status" value="1"/>
</dbReference>
<dbReference type="SUPFAM" id="SSF53448">
    <property type="entry name" value="Nucleotide-diphospho-sugar transferases"/>
    <property type="match status" value="1"/>
</dbReference>
<keyword evidence="12" id="KW-1185">Reference proteome</keyword>
<evidence type="ECO:0000256" key="4">
    <source>
        <dbReference type="ARBA" id="ARBA00022741"/>
    </source>
</evidence>
<reference evidence="12" key="1">
    <citation type="journal article" date="2019" name="Int. J. Syst. Evol. Microbiol.">
        <title>The Global Catalogue of Microorganisms (GCM) 10K type strain sequencing project: providing services to taxonomists for standard genome sequencing and annotation.</title>
        <authorList>
            <consortium name="The Broad Institute Genomics Platform"/>
            <consortium name="The Broad Institute Genome Sequencing Center for Infectious Disease"/>
            <person name="Wu L."/>
            <person name="Ma J."/>
        </authorList>
    </citation>
    <scope>NUCLEOTIDE SEQUENCE [LARGE SCALE GENOMIC DNA]</scope>
    <source>
        <strain evidence="12">KLKA75</strain>
    </source>
</reference>
<keyword evidence="3" id="KW-0479">Metal-binding</keyword>
<evidence type="ECO:0000256" key="3">
    <source>
        <dbReference type="ARBA" id="ARBA00022723"/>
    </source>
</evidence>
<protein>
    <submittedName>
        <fullName evidence="11">NTP transferase domain-containing protein</fullName>
    </submittedName>
</protein>
<dbReference type="InterPro" id="IPR029044">
    <property type="entry name" value="Nucleotide-diphossugar_trans"/>
</dbReference>